<dbReference type="CDD" id="cd00130">
    <property type="entry name" value="PAS"/>
    <property type="match status" value="1"/>
</dbReference>
<dbReference type="Pfam" id="PF00512">
    <property type="entry name" value="HisKA"/>
    <property type="match status" value="1"/>
</dbReference>
<dbReference type="PROSITE" id="PS50112">
    <property type="entry name" value="PAS"/>
    <property type="match status" value="1"/>
</dbReference>
<dbReference type="Gene3D" id="1.10.287.130">
    <property type="match status" value="1"/>
</dbReference>
<accession>A0A1I6DDK1</accession>
<dbReference type="SUPFAM" id="SSF55785">
    <property type="entry name" value="PYP-like sensor domain (PAS domain)"/>
    <property type="match status" value="1"/>
</dbReference>
<dbReference type="SUPFAM" id="SSF47384">
    <property type="entry name" value="Homodimeric domain of signal transducing histidine kinase"/>
    <property type="match status" value="1"/>
</dbReference>
<evidence type="ECO:0000313" key="10">
    <source>
        <dbReference type="EMBL" id="SFR03431.1"/>
    </source>
</evidence>
<evidence type="ECO:0000259" key="7">
    <source>
        <dbReference type="PROSITE" id="PS50110"/>
    </source>
</evidence>
<dbReference type="PROSITE" id="PS50109">
    <property type="entry name" value="HIS_KIN"/>
    <property type="match status" value="1"/>
</dbReference>
<dbReference type="PRINTS" id="PR00344">
    <property type="entry name" value="BCTRLSENSOR"/>
</dbReference>
<protein>
    <recommendedName>
        <fullName evidence="2">histidine kinase</fullName>
        <ecNumber evidence="2">2.7.13.3</ecNumber>
    </recommendedName>
</protein>
<evidence type="ECO:0000256" key="5">
    <source>
        <dbReference type="SAM" id="Coils"/>
    </source>
</evidence>
<dbReference type="InterPro" id="IPR036097">
    <property type="entry name" value="HisK_dim/P_sf"/>
</dbReference>
<dbReference type="InterPro" id="IPR004358">
    <property type="entry name" value="Sig_transdc_His_kin-like_C"/>
</dbReference>
<dbReference type="PANTHER" id="PTHR43065:SF42">
    <property type="entry name" value="TWO-COMPONENT SENSOR PPRA"/>
    <property type="match status" value="1"/>
</dbReference>
<evidence type="ECO:0000256" key="2">
    <source>
        <dbReference type="ARBA" id="ARBA00012438"/>
    </source>
</evidence>
<dbReference type="PANTHER" id="PTHR43065">
    <property type="entry name" value="SENSOR HISTIDINE KINASE"/>
    <property type="match status" value="1"/>
</dbReference>
<dbReference type="InterPro" id="IPR005467">
    <property type="entry name" value="His_kinase_dom"/>
</dbReference>
<dbReference type="InterPro" id="IPR003594">
    <property type="entry name" value="HATPase_dom"/>
</dbReference>
<dbReference type="InterPro" id="IPR036890">
    <property type="entry name" value="HATPase_C_sf"/>
</dbReference>
<feature type="domain" description="PAS" evidence="8">
    <location>
        <begin position="138"/>
        <end position="215"/>
    </location>
</feature>
<dbReference type="NCBIfam" id="TIGR00229">
    <property type="entry name" value="sensory_box"/>
    <property type="match status" value="1"/>
</dbReference>
<dbReference type="SMART" id="SM00388">
    <property type="entry name" value="HisKA"/>
    <property type="match status" value="1"/>
</dbReference>
<feature type="domain" description="PAC" evidence="9">
    <location>
        <begin position="217"/>
        <end position="269"/>
    </location>
</feature>
<dbReference type="OrthoDB" id="9796100at2"/>
<feature type="coiled-coil region" evidence="5">
    <location>
        <begin position="96"/>
        <end position="131"/>
    </location>
</feature>
<evidence type="ECO:0000256" key="1">
    <source>
        <dbReference type="ARBA" id="ARBA00000085"/>
    </source>
</evidence>
<dbReference type="PROSITE" id="PS50110">
    <property type="entry name" value="RESPONSE_REGULATORY"/>
    <property type="match status" value="1"/>
</dbReference>
<evidence type="ECO:0000259" key="9">
    <source>
        <dbReference type="PROSITE" id="PS50113"/>
    </source>
</evidence>
<dbReference type="PROSITE" id="PS50113">
    <property type="entry name" value="PAC"/>
    <property type="match status" value="1"/>
</dbReference>
<dbReference type="AlphaFoldDB" id="A0A1I6DDK1"/>
<reference evidence="10 11" key="1">
    <citation type="submission" date="2016-10" db="EMBL/GenBank/DDBJ databases">
        <authorList>
            <person name="de Groot N.N."/>
        </authorList>
    </citation>
    <scope>NUCLEOTIDE SEQUENCE [LARGE SCALE GENOMIC DNA]</scope>
    <source>
        <strain evidence="11">KMM 9023,NRIC 0796,JCM 17311,KCTC 23692</strain>
    </source>
</reference>
<dbReference type="InterPro" id="IPR003661">
    <property type="entry name" value="HisK_dim/P_dom"/>
</dbReference>
<keyword evidence="11" id="KW-1185">Reference proteome</keyword>
<keyword evidence="3 4" id="KW-0597">Phosphoprotein</keyword>
<dbReference type="Gene3D" id="3.30.450.20">
    <property type="entry name" value="PAS domain"/>
    <property type="match status" value="1"/>
</dbReference>
<dbReference type="SMART" id="SM00387">
    <property type="entry name" value="HATPase_c"/>
    <property type="match status" value="1"/>
</dbReference>
<dbReference type="InterPro" id="IPR013655">
    <property type="entry name" value="PAS_fold_3"/>
</dbReference>
<proteinExistence type="predicted"/>
<dbReference type="Gene3D" id="3.30.565.10">
    <property type="entry name" value="Histidine kinase-like ATPase, C-terminal domain"/>
    <property type="match status" value="1"/>
</dbReference>
<feature type="domain" description="Response regulatory" evidence="7">
    <location>
        <begin position="528"/>
        <end position="647"/>
    </location>
</feature>
<dbReference type="SMART" id="SM00448">
    <property type="entry name" value="REC"/>
    <property type="match status" value="1"/>
</dbReference>
<feature type="modified residue" description="4-aspartylphosphate" evidence="4">
    <location>
        <position position="578"/>
    </location>
</feature>
<dbReference type="InterPro" id="IPR011006">
    <property type="entry name" value="CheY-like_superfamily"/>
</dbReference>
<dbReference type="InterPro" id="IPR001789">
    <property type="entry name" value="Sig_transdc_resp-reg_receiver"/>
</dbReference>
<dbReference type="EMBL" id="FOYI01000003">
    <property type="protein sequence ID" value="SFR03431.1"/>
    <property type="molecule type" value="Genomic_DNA"/>
</dbReference>
<evidence type="ECO:0000259" key="8">
    <source>
        <dbReference type="PROSITE" id="PS50112"/>
    </source>
</evidence>
<sequence length="657" mass="70845">MTLRQIGSYLPALALSIAIPLGVAYGVPVPAGFLLLLCAVIGAGIVGGRIPATLAGLTASAVLAYAHHVGFGPAAASGLSTTAFAMLIYTATGHIIGTLRDQRDETHERLRRTTEELEERLREESAALEASARILNVSEVQLDQAARIAKLGYFVVDARAGICTVCSKRHAEIFGLTAEDFIARTNSGIAGELPMVHPDDRAKLRAQYERLLEGSEIDIEYRFPRADGTEGNIREFVVPYFDEAGQVVRGIGSSIDMTEARRTEERLLHSQKMDAVGKLTGGVAHDFNNLLAVILGNLELIESEIHDHPALRKELDAAKSAVRQGADLIHNMLSFAQQARLEPRRLDLGAMALEVEKWAVRVLPAQVSLEVETEVGLWEVMADASASQSALLNLIVNARDAMPEGGEVLVETANVTVLEPHDLDGQGVLAPGRYVRLSVSDSGVGMAPERLKEIFEPFFTTKRPGQGSGLGLSMVQGFMSQTGGVVHVQSALDKGTRFSLYFPAAELQRPVAGKPQSRAALTPSSGIRILMVEDEAAVRELLTKMLTRAGYHPVPAASGDEAVKLWQTAGPFDLLLTDIMMPGRLQGPELAELLRKSDPGLRVLFLSGQSLDFRQAQRIRDAGVPDGDRLMKPVSRETLIRGIETALQAPADARPPL</sequence>
<dbReference type="EC" id="2.7.13.3" evidence="2"/>
<keyword evidence="5" id="KW-0175">Coiled coil</keyword>
<dbReference type="Proteomes" id="UP000199302">
    <property type="component" value="Unassembled WGS sequence"/>
</dbReference>
<evidence type="ECO:0000259" key="6">
    <source>
        <dbReference type="PROSITE" id="PS50109"/>
    </source>
</evidence>
<comment type="catalytic activity">
    <reaction evidence="1">
        <text>ATP + protein L-histidine = ADP + protein N-phospho-L-histidine.</text>
        <dbReference type="EC" id="2.7.13.3"/>
    </reaction>
</comment>
<dbReference type="GO" id="GO:0000155">
    <property type="term" value="F:phosphorelay sensor kinase activity"/>
    <property type="evidence" value="ECO:0007669"/>
    <property type="project" value="InterPro"/>
</dbReference>
<dbReference type="InterPro" id="IPR000700">
    <property type="entry name" value="PAS-assoc_C"/>
</dbReference>
<dbReference type="CDD" id="cd00082">
    <property type="entry name" value="HisKA"/>
    <property type="match status" value="1"/>
</dbReference>
<dbReference type="Gene3D" id="3.40.50.2300">
    <property type="match status" value="1"/>
</dbReference>
<dbReference type="STRING" id="871652.SAMN04515673_10316"/>
<dbReference type="SUPFAM" id="SSF52172">
    <property type="entry name" value="CheY-like"/>
    <property type="match status" value="1"/>
</dbReference>
<gene>
    <name evidence="10" type="ORF">SAMN04515673_10316</name>
</gene>
<name>A0A1I6DDK1_9RHOB</name>
<dbReference type="RefSeq" id="WP_143104104.1">
    <property type="nucleotide sequence ID" value="NZ_FOYI01000003.1"/>
</dbReference>
<organism evidence="10 11">
    <name type="scientific">Poseidonocella sedimentorum</name>
    <dbReference type="NCBI Taxonomy" id="871652"/>
    <lineage>
        <taxon>Bacteria</taxon>
        <taxon>Pseudomonadati</taxon>
        <taxon>Pseudomonadota</taxon>
        <taxon>Alphaproteobacteria</taxon>
        <taxon>Rhodobacterales</taxon>
        <taxon>Roseobacteraceae</taxon>
        <taxon>Poseidonocella</taxon>
    </lineage>
</organism>
<evidence type="ECO:0000313" key="11">
    <source>
        <dbReference type="Proteomes" id="UP000199302"/>
    </source>
</evidence>
<evidence type="ECO:0000256" key="4">
    <source>
        <dbReference type="PROSITE-ProRule" id="PRU00169"/>
    </source>
</evidence>
<dbReference type="Pfam" id="PF02518">
    <property type="entry name" value="HATPase_c"/>
    <property type="match status" value="1"/>
</dbReference>
<dbReference type="SUPFAM" id="SSF55874">
    <property type="entry name" value="ATPase domain of HSP90 chaperone/DNA topoisomerase II/histidine kinase"/>
    <property type="match status" value="1"/>
</dbReference>
<evidence type="ECO:0000256" key="3">
    <source>
        <dbReference type="ARBA" id="ARBA00022553"/>
    </source>
</evidence>
<dbReference type="InterPro" id="IPR000014">
    <property type="entry name" value="PAS"/>
</dbReference>
<dbReference type="InterPro" id="IPR035965">
    <property type="entry name" value="PAS-like_dom_sf"/>
</dbReference>
<dbReference type="Pfam" id="PF08447">
    <property type="entry name" value="PAS_3"/>
    <property type="match status" value="1"/>
</dbReference>
<feature type="domain" description="Histidine kinase" evidence="6">
    <location>
        <begin position="282"/>
        <end position="506"/>
    </location>
</feature>
<dbReference type="Pfam" id="PF00072">
    <property type="entry name" value="Response_reg"/>
    <property type="match status" value="1"/>
</dbReference>